<accession>A0A5N7MVG1</accession>
<evidence type="ECO:0000313" key="2">
    <source>
        <dbReference type="Proteomes" id="UP000403266"/>
    </source>
</evidence>
<name>A0A5N7MVG1_9HYPH</name>
<reference evidence="1 2" key="1">
    <citation type="journal article" date="2019" name="Syst. Appl. Microbiol.">
        <title>Microvirga tunisiensis sp. nov., a root nodule symbiotic bacterium isolated from Lupinus micranthus and L. luteus grown in Northern Tunisia.</title>
        <authorList>
            <person name="Msaddak A."/>
            <person name="Rejili M."/>
            <person name="Duran D."/>
            <person name="Mars M."/>
            <person name="Palacios J.M."/>
            <person name="Ruiz-Argueso T."/>
            <person name="Rey L."/>
            <person name="Imperial J."/>
        </authorList>
    </citation>
    <scope>NUCLEOTIDE SEQUENCE [LARGE SCALE GENOMIC DNA]</scope>
    <source>
        <strain evidence="1 2">Lmie10</strain>
    </source>
</reference>
<organism evidence="1 2">
    <name type="scientific">Microvirga tunisiensis</name>
    <dbReference type="NCBI Taxonomy" id="2108360"/>
    <lineage>
        <taxon>Bacteria</taxon>
        <taxon>Pseudomonadati</taxon>
        <taxon>Pseudomonadota</taxon>
        <taxon>Alphaproteobacteria</taxon>
        <taxon>Hyphomicrobiales</taxon>
        <taxon>Methylobacteriaceae</taxon>
        <taxon>Microvirga</taxon>
    </lineage>
</organism>
<keyword evidence="2" id="KW-1185">Reference proteome</keyword>
<dbReference type="AlphaFoldDB" id="A0A5N7MVG1"/>
<protein>
    <submittedName>
        <fullName evidence="1">Uncharacterized protein</fullName>
    </submittedName>
</protein>
<dbReference type="Proteomes" id="UP000403266">
    <property type="component" value="Unassembled WGS sequence"/>
</dbReference>
<evidence type="ECO:0000313" key="1">
    <source>
        <dbReference type="EMBL" id="MPR28056.1"/>
    </source>
</evidence>
<sequence>MNLPLKIFPLLLGTGVIAACLYRNRIKELRRPQTIAEMLDRLPLRGDFALIAIIKGHPEYRAAFDLSSKAYEGPSVRIDVYFTDRGTGEVVAVASQQVIEPSGKCGISAALPTGVANFSVDLREGVNLFRLGEPGVSTLPGSPPPAGRSGRVADAILRGSELTSTTGLKAARRAVAKALHPDADPVEQKERTAALAWANAELDRIQLSLSGAK</sequence>
<dbReference type="RefSeq" id="WP_152738265.1">
    <property type="nucleotide sequence ID" value="NZ_VOSJ01000122.1"/>
</dbReference>
<gene>
    <name evidence="1" type="ORF">FS320_23565</name>
</gene>
<proteinExistence type="predicted"/>
<dbReference type="PROSITE" id="PS51257">
    <property type="entry name" value="PROKAR_LIPOPROTEIN"/>
    <property type="match status" value="1"/>
</dbReference>
<dbReference type="EMBL" id="VOSK01000121">
    <property type="protein sequence ID" value="MPR28056.1"/>
    <property type="molecule type" value="Genomic_DNA"/>
</dbReference>
<comment type="caution">
    <text evidence="1">The sequence shown here is derived from an EMBL/GenBank/DDBJ whole genome shotgun (WGS) entry which is preliminary data.</text>
</comment>